<accession>A0A1H3G7Q8</accession>
<keyword evidence="4" id="KW-1185">Reference proteome</keyword>
<dbReference type="Proteomes" id="UP000183417">
    <property type="component" value="Unassembled WGS sequence"/>
</dbReference>
<gene>
    <name evidence="1" type="ORF">I6G47_30730</name>
    <name evidence="2" type="ORF">SAMN05421547_102102</name>
</gene>
<dbReference type="AlphaFoldDB" id="A0A1H3G7Q8"/>
<evidence type="ECO:0000313" key="1">
    <source>
        <dbReference type="EMBL" id="QPS81284.1"/>
    </source>
</evidence>
<reference evidence="1 4" key="2">
    <citation type="submission" date="2020-12" db="EMBL/GenBank/DDBJ databases">
        <title>FDA dAtabase for Regulatory Grade micrObial Sequences (FDA-ARGOS): Supporting development and validation of Infectious Disease Dx tests.</title>
        <authorList>
            <person name="Sproer C."/>
            <person name="Gronow S."/>
            <person name="Severitt S."/>
            <person name="Schroder I."/>
            <person name="Tallon L."/>
            <person name="Sadzewicz L."/>
            <person name="Zhao X."/>
            <person name="Boylan J."/>
            <person name="Ott S."/>
            <person name="Bowen H."/>
            <person name="Vavikolanu K."/>
            <person name="Mehta A."/>
            <person name="Aluvathingal J."/>
            <person name="Nadendla S."/>
            <person name="Lowell S."/>
            <person name="Myers T."/>
            <person name="Yan Y."/>
            <person name="Sichtig H."/>
        </authorList>
    </citation>
    <scope>NUCLEOTIDE SEQUENCE [LARGE SCALE GENOMIC DNA]</scope>
    <source>
        <strain evidence="1 4">FDAARGOS_890</strain>
    </source>
</reference>
<name>A0A1H3G7Q8_9BURK</name>
<dbReference type="EMBL" id="FNPE01000002">
    <property type="protein sequence ID" value="SDX99085.1"/>
    <property type="molecule type" value="Genomic_DNA"/>
</dbReference>
<reference evidence="2 3" key="1">
    <citation type="submission" date="2016-10" db="EMBL/GenBank/DDBJ databases">
        <authorList>
            <person name="de Groot N.N."/>
        </authorList>
    </citation>
    <scope>NUCLEOTIDE SEQUENCE [LARGE SCALE GENOMIC DNA]</scope>
    <source>
        <strain evidence="2 3">LMG 24775</strain>
    </source>
</reference>
<sequence length="171" mass="17922">MHLVKTSAGQQAFKERHADLSPRLRSAFLLFDGQRSVAQVLQAVAGMGVTQDEILALVEREWLAPRDAAEPRLGVVAVAAPAVTAAAASPAQPAGDASAPSEPSLAVRYRNAYPLAVAITANMGLKGFRLNLAVEAAMGYDQLVALAPRLREAASPASYVPLHEALFGKAP</sequence>
<evidence type="ECO:0000313" key="3">
    <source>
        <dbReference type="Proteomes" id="UP000183417"/>
    </source>
</evidence>
<evidence type="ECO:0000313" key="2">
    <source>
        <dbReference type="EMBL" id="SDX99085.1"/>
    </source>
</evidence>
<proteinExistence type="predicted"/>
<organism evidence="2 3">
    <name type="scientific">Delftia lacustris</name>
    <dbReference type="NCBI Taxonomy" id="558537"/>
    <lineage>
        <taxon>Bacteria</taxon>
        <taxon>Pseudomonadati</taxon>
        <taxon>Pseudomonadota</taxon>
        <taxon>Betaproteobacteria</taxon>
        <taxon>Burkholderiales</taxon>
        <taxon>Comamonadaceae</taxon>
        <taxon>Delftia</taxon>
    </lineage>
</organism>
<dbReference type="Proteomes" id="UP000595064">
    <property type="component" value="Chromosome"/>
</dbReference>
<dbReference type="RefSeq" id="WP_016451268.1">
    <property type="nucleotide sequence ID" value="NZ_CP065748.1"/>
</dbReference>
<dbReference type="EMBL" id="CP065748">
    <property type="protein sequence ID" value="QPS81284.1"/>
    <property type="molecule type" value="Genomic_DNA"/>
</dbReference>
<protein>
    <submittedName>
        <fullName evidence="2">Uncharacterized protein</fullName>
    </submittedName>
</protein>
<evidence type="ECO:0000313" key="4">
    <source>
        <dbReference type="Proteomes" id="UP000595064"/>
    </source>
</evidence>
<dbReference type="GeneID" id="94690950"/>
<dbReference type="KEGG" id="dla:I6G47_30730"/>